<feature type="transmembrane region" description="Helical" evidence="1">
    <location>
        <begin position="937"/>
        <end position="955"/>
    </location>
</feature>
<protein>
    <recommendedName>
        <fullName evidence="4">Variant erythrocyte surface antigen-1, beta subunit</fullName>
    </recommendedName>
</protein>
<dbReference type="EMBL" id="BPLF01000001">
    <property type="protein sequence ID" value="GIX61117.1"/>
    <property type="molecule type" value="Genomic_DNA"/>
</dbReference>
<comment type="caution">
    <text evidence="2">The sequence shown here is derived from an EMBL/GenBank/DDBJ whole genome shotgun (WGS) entry which is preliminary data.</text>
</comment>
<keyword evidence="1" id="KW-1133">Transmembrane helix</keyword>
<organism evidence="2 3">
    <name type="scientific">Babesia caballi</name>
    <dbReference type="NCBI Taxonomy" id="5871"/>
    <lineage>
        <taxon>Eukaryota</taxon>
        <taxon>Sar</taxon>
        <taxon>Alveolata</taxon>
        <taxon>Apicomplexa</taxon>
        <taxon>Aconoidasida</taxon>
        <taxon>Piroplasmida</taxon>
        <taxon>Babesiidae</taxon>
        <taxon>Babesia</taxon>
    </lineage>
</organism>
<sequence length="997" mass="108881">MPPFSRLATTSYHANLWSVPLSTERPSNLKEAIDWILRVTGKDGQGGDSNSAISKLSDAVKGLLKEVKGSTTGLNQDIDKVTQALNTDSGIGLIGKLADGLQQFIGYQSGVSNTKGLITGAGIAPSNIATHRLCDAAIAFTIAVLEGLSKDRSIKDNTGNKQKVNSFISQLSECYGKGPKGLKEIDRGVDKLEQVKGTGGNKSAFDSIISKVKEGFKSQLKEANEQGHDIDQKVGTYLSAVFQAVSGSANVTSQLNTLVSQATPVYDAAMLNSQIGGVKNALTPPGSQGFAKNVLDAGKKAFMAVLQKRNYVLANYEEASQIKWNSETEKVQTCAKIFLSCIPLMTSGLSYLYWECKNGWKAMQFSSGALRGYMMYMGYHSSYLGSSTGGNVIGRIESTFQDSNGAAVEANSTYLKFYNALRTQVNDKLRSTSDDIKNYPIAALDFAAQNYFTLKQSNSYGQSTGSPKSIREMLYFLAALPFSPVYEQFDKYITSYFQTLLNNTSGCILQRAHIPPGDTLSAADLKGYLTLVSHIAPRILGLIQGPGYKRGNSDEPWLFELYSNSIFQFKYSSGAAIFSAISNYSYALQFQLHFLFFMCSNDGNKCGWQECLYGRSLNADTSEVTSYICASLKCSEPVVSCDHNNTSCTHNKYDQNEGCGKGSPPSSLQAFMTDDLKGFRLHDSEHSSHMSQHLPGSMCHVPMGFKSADLRKNPAAGGNIYSALSAFCGSPFSPLRQLGEKLGCLTKRTPRLIGDIFGFTWHLKGQLAKTLGSFNGANWFGELKDKLPFSYELKNDSGQKLNKFLIDDLESGFQELLDEFKNIDCTKTGCRAKSGVTHACTSHAPGTHGTDTNTCTCESVVHCGGVLPLLYANGFSFASAYTLSGGSSGNDQTKRSCANFHTALSNVLTPNAPLAKLLDTIDEFLYLFRFYFFYNQSAFWTIYLTLIVYTFFFLLDTLRPRSHLHFPSSNIIAPISLLGTGKAPALRQFTKLTYFMP</sequence>
<keyword evidence="1" id="KW-0812">Transmembrane</keyword>
<proteinExistence type="predicted"/>
<dbReference type="AlphaFoldDB" id="A0AAV4LLV5"/>
<evidence type="ECO:0000256" key="1">
    <source>
        <dbReference type="SAM" id="Phobius"/>
    </source>
</evidence>
<evidence type="ECO:0000313" key="2">
    <source>
        <dbReference type="EMBL" id="GIX61117.1"/>
    </source>
</evidence>
<name>A0AAV4LLV5_BABCB</name>
<keyword evidence="1" id="KW-0472">Membrane</keyword>
<dbReference type="InterPro" id="IPR024751">
    <property type="entry name" value="VESA1"/>
</dbReference>
<dbReference type="GeneID" id="94192600"/>
<dbReference type="Proteomes" id="UP001497744">
    <property type="component" value="Unassembled WGS sequence"/>
</dbReference>
<gene>
    <name evidence="2" type="ORF">BcabD6B2_05520</name>
</gene>
<accession>A0AAV4LLV5</accession>
<reference evidence="2 3" key="1">
    <citation type="submission" date="2021-06" db="EMBL/GenBank/DDBJ databases">
        <title>Genome sequence of Babesia caballi.</title>
        <authorList>
            <person name="Yamagishi J."/>
            <person name="Kidaka T."/>
            <person name="Ochi A."/>
        </authorList>
    </citation>
    <scope>NUCLEOTIDE SEQUENCE [LARGE SCALE GENOMIC DNA]</scope>
    <source>
        <strain evidence="2">USDA-D6B2</strain>
    </source>
</reference>
<keyword evidence="3" id="KW-1185">Reference proteome</keyword>
<dbReference type="RefSeq" id="XP_067713188.1">
    <property type="nucleotide sequence ID" value="XM_067857087.1"/>
</dbReference>
<dbReference type="Pfam" id="PF12785">
    <property type="entry name" value="VESA1_N"/>
    <property type="match status" value="2"/>
</dbReference>
<evidence type="ECO:0008006" key="4">
    <source>
        <dbReference type="Google" id="ProtNLM"/>
    </source>
</evidence>
<evidence type="ECO:0000313" key="3">
    <source>
        <dbReference type="Proteomes" id="UP001497744"/>
    </source>
</evidence>